<reference evidence="11 12" key="1">
    <citation type="submission" date="2016-10" db="EMBL/GenBank/DDBJ databases">
        <authorList>
            <person name="de Groot N.N."/>
        </authorList>
    </citation>
    <scope>NUCLEOTIDE SEQUENCE [LARGE SCALE GENOMIC DNA]</scope>
    <source>
        <strain evidence="11 12">DSM 45610</strain>
    </source>
</reference>
<sequence length="375" mass="43523">EKSMLKAYKFKLEPTTLQVEHIESTLNLCRWLYNTALEQRKFTYKHRNISTRYSMQQNELPQLKKELPVFKQVQSQVLQDVLRRLDKAFQAFFRRLKTGDKAGYPRFRGKNRYNSFTYPQSGFLLEDQFLKLSKIGKVRIKCHRQMKGKVKTCSIISKNGKYYACFSCKVEPVAHQAGGRVGIDLGVKHLAITSDGKFFDPPKYLRKSERKLKQLQRNVSRRKKGSNRRKKAVALLAKMHEYIANQRKDTAHKISRYLVDHYDLIAFEDLHISGMVKNHKLAKSIVDAGWDQLVRFTNYKAEYAGKKVIQVDPTNTTQACSACGQIVKKELKDRVHRCSCGYTEDRDINAAKNILYKAIGFVPMMEQGQLKQNLI</sequence>
<dbReference type="NCBIfam" id="TIGR01766">
    <property type="entry name" value="IS200/IS605 family accessory protein TnpB-like domain"/>
    <property type="match status" value="1"/>
</dbReference>
<dbReference type="EMBL" id="FNNQ01000041">
    <property type="protein sequence ID" value="SDX61433.1"/>
    <property type="molecule type" value="Genomic_DNA"/>
</dbReference>
<keyword evidence="7" id="KW-0233">DNA recombination</keyword>
<evidence type="ECO:0000256" key="3">
    <source>
        <dbReference type="ARBA" id="ARBA00022578"/>
    </source>
</evidence>
<keyword evidence="6" id="KW-0238">DNA-binding</keyword>
<dbReference type="PANTHER" id="PTHR30405:SF25">
    <property type="entry name" value="RNA-GUIDED DNA ENDONUCLEASE INSQ-RELATED"/>
    <property type="match status" value="1"/>
</dbReference>
<comment type="similarity">
    <text evidence="1">In the C-terminal section; belongs to the transposase 35 family.</text>
</comment>
<keyword evidence="4" id="KW-0479">Metal-binding</keyword>
<evidence type="ECO:0000256" key="5">
    <source>
        <dbReference type="ARBA" id="ARBA00022833"/>
    </source>
</evidence>
<dbReference type="AlphaFoldDB" id="A0A1H3D4N6"/>
<evidence type="ECO:0000256" key="6">
    <source>
        <dbReference type="ARBA" id="ARBA00023125"/>
    </source>
</evidence>
<dbReference type="Pfam" id="PF01385">
    <property type="entry name" value="OrfB_IS605"/>
    <property type="match status" value="1"/>
</dbReference>
<evidence type="ECO:0000313" key="12">
    <source>
        <dbReference type="Proteomes" id="UP000198534"/>
    </source>
</evidence>
<feature type="domain" description="Cas12f1-like TNB" evidence="9">
    <location>
        <begin position="290"/>
        <end position="354"/>
    </location>
</feature>
<dbReference type="NCBIfam" id="NF040570">
    <property type="entry name" value="guided_TnpB"/>
    <property type="match status" value="1"/>
</dbReference>
<dbReference type="InterPro" id="IPR051399">
    <property type="entry name" value="RNA-guided_DNA_endo/Transpos"/>
</dbReference>
<dbReference type="Pfam" id="PF12323">
    <property type="entry name" value="HTH_OrfB_IS605"/>
    <property type="match status" value="1"/>
</dbReference>
<proteinExistence type="inferred from homology"/>
<dbReference type="PANTHER" id="PTHR30405">
    <property type="entry name" value="TRANSPOSASE"/>
    <property type="match status" value="1"/>
</dbReference>
<gene>
    <name evidence="11" type="ORF">SAMN05444487_1411</name>
</gene>
<dbReference type="Pfam" id="PF07282">
    <property type="entry name" value="Cas12f1-like_TNB"/>
    <property type="match status" value="1"/>
</dbReference>
<name>A0A1H3D4N6_9BACL</name>
<dbReference type="InterPro" id="IPR010095">
    <property type="entry name" value="Cas12f1-like_TNB"/>
</dbReference>
<evidence type="ECO:0000259" key="8">
    <source>
        <dbReference type="Pfam" id="PF01385"/>
    </source>
</evidence>
<keyword evidence="12" id="KW-1185">Reference proteome</keyword>
<dbReference type="InterPro" id="IPR001959">
    <property type="entry name" value="Transposase"/>
</dbReference>
<dbReference type="GO" id="GO:0032196">
    <property type="term" value="P:transposition"/>
    <property type="evidence" value="ECO:0007669"/>
    <property type="project" value="UniProtKB-KW"/>
</dbReference>
<evidence type="ECO:0000256" key="1">
    <source>
        <dbReference type="ARBA" id="ARBA00008761"/>
    </source>
</evidence>
<keyword evidence="3" id="KW-0815">Transposition</keyword>
<evidence type="ECO:0000259" key="9">
    <source>
        <dbReference type="Pfam" id="PF07282"/>
    </source>
</evidence>
<comment type="similarity">
    <text evidence="2">In the N-terminal section; belongs to the transposase 2 family.</text>
</comment>
<evidence type="ECO:0000259" key="10">
    <source>
        <dbReference type="Pfam" id="PF12323"/>
    </source>
</evidence>
<feature type="domain" description="Probable transposase IS891/IS1136/IS1341" evidence="8">
    <location>
        <begin position="170"/>
        <end position="278"/>
    </location>
</feature>
<dbReference type="InterPro" id="IPR021027">
    <property type="entry name" value="Transposase_put_HTH"/>
</dbReference>
<accession>A0A1H3D4N6</accession>
<dbReference type="Proteomes" id="UP000198534">
    <property type="component" value="Unassembled WGS sequence"/>
</dbReference>
<dbReference type="GO" id="GO:0003677">
    <property type="term" value="F:DNA binding"/>
    <property type="evidence" value="ECO:0007669"/>
    <property type="project" value="UniProtKB-KW"/>
</dbReference>
<dbReference type="GO" id="GO:0046872">
    <property type="term" value="F:metal ion binding"/>
    <property type="evidence" value="ECO:0007669"/>
    <property type="project" value="UniProtKB-KW"/>
</dbReference>
<dbReference type="STRING" id="1048340.SAMN05444487_1411"/>
<evidence type="ECO:0000256" key="2">
    <source>
        <dbReference type="ARBA" id="ARBA00011044"/>
    </source>
</evidence>
<evidence type="ECO:0000256" key="4">
    <source>
        <dbReference type="ARBA" id="ARBA00022723"/>
    </source>
</evidence>
<evidence type="ECO:0000256" key="7">
    <source>
        <dbReference type="ARBA" id="ARBA00023172"/>
    </source>
</evidence>
<organism evidence="11 12">
    <name type="scientific">Marininema mesophilum</name>
    <dbReference type="NCBI Taxonomy" id="1048340"/>
    <lineage>
        <taxon>Bacteria</taxon>
        <taxon>Bacillati</taxon>
        <taxon>Bacillota</taxon>
        <taxon>Bacilli</taxon>
        <taxon>Bacillales</taxon>
        <taxon>Thermoactinomycetaceae</taxon>
        <taxon>Marininema</taxon>
    </lineage>
</organism>
<dbReference type="GO" id="GO:0006310">
    <property type="term" value="P:DNA recombination"/>
    <property type="evidence" value="ECO:0007669"/>
    <property type="project" value="UniProtKB-KW"/>
</dbReference>
<dbReference type="OrthoDB" id="56768at2"/>
<feature type="domain" description="Transposase putative helix-turn-helix" evidence="10">
    <location>
        <begin position="4"/>
        <end position="47"/>
    </location>
</feature>
<keyword evidence="5" id="KW-0862">Zinc</keyword>
<protein>
    <submittedName>
        <fullName evidence="11">Putative transposase</fullName>
    </submittedName>
</protein>
<dbReference type="RefSeq" id="WP_091743085.1">
    <property type="nucleotide sequence ID" value="NZ_FNNQ01000041.1"/>
</dbReference>
<feature type="non-terminal residue" evidence="11">
    <location>
        <position position="1"/>
    </location>
</feature>
<evidence type="ECO:0000313" key="11">
    <source>
        <dbReference type="EMBL" id="SDX61433.1"/>
    </source>
</evidence>